<organism evidence="1 2">
    <name type="scientific">Pacificibacter maritimus</name>
    <dbReference type="NCBI Taxonomy" id="762213"/>
    <lineage>
        <taxon>Bacteria</taxon>
        <taxon>Pseudomonadati</taxon>
        <taxon>Pseudomonadota</taxon>
        <taxon>Alphaproteobacteria</taxon>
        <taxon>Rhodobacterales</taxon>
        <taxon>Roseobacteraceae</taxon>
        <taxon>Pacificibacter</taxon>
    </lineage>
</organism>
<keyword evidence="2" id="KW-1185">Reference proteome</keyword>
<comment type="caution">
    <text evidence="1">The sequence shown here is derived from an EMBL/GenBank/DDBJ whole genome shotgun (WGS) entry which is preliminary data.</text>
</comment>
<accession>A0A3N4UN68</accession>
<protein>
    <submittedName>
        <fullName evidence="1">Uncharacterized protein DUF4336</fullName>
    </submittedName>
</protein>
<dbReference type="Proteomes" id="UP000269689">
    <property type="component" value="Unassembled WGS sequence"/>
</dbReference>
<dbReference type="InterPro" id="IPR025638">
    <property type="entry name" value="DUF4336"/>
</dbReference>
<name>A0A3N4UN68_9RHOB</name>
<reference evidence="1 2" key="1">
    <citation type="submission" date="2018-11" db="EMBL/GenBank/DDBJ databases">
        <title>Genomic Encyclopedia of Type Strains, Phase IV (KMG-IV): sequencing the most valuable type-strain genomes for metagenomic binning, comparative biology and taxonomic classification.</title>
        <authorList>
            <person name="Goeker M."/>
        </authorList>
    </citation>
    <scope>NUCLEOTIDE SEQUENCE [LARGE SCALE GENOMIC DNA]</scope>
    <source>
        <strain evidence="1 2">DSM 104731</strain>
    </source>
</reference>
<sequence length="229" mass="26055">MLTPFGDGIWIAKGPVLCSYGFSFPTRCAVIKLVNGGVVIWSPVELTESIQEAIDAIGPVVALIAPNSFHHQFFAQWVEAYPDAKCFAAPRLREKRRDIVFNEVLEDRPDQIWAQDMAQVIVRGNLLTDEVVFFHKPSGTILFTDLLQQFDKGWFKGWRAIVARLDFIESEKPQVPRKFRWAFRDRDAARVSVKTILSWPAQQVLMAHGRPVTSDARGLLKRAFSWLTV</sequence>
<gene>
    <name evidence="1" type="ORF">EDD53_1026</name>
</gene>
<dbReference type="InterPro" id="IPR036866">
    <property type="entry name" value="RibonucZ/Hydroxyglut_hydro"/>
</dbReference>
<dbReference type="OrthoDB" id="450111at2"/>
<evidence type="ECO:0000313" key="2">
    <source>
        <dbReference type="Proteomes" id="UP000269689"/>
    </source>
</evidence>
<dbReference type="PANTHER" id="PTHR33835:SF1">
    <property type="entry name" value="METALLO-BETA-LACTAMASE DOMAIN-CONTAINING PROTEIN"/>
    <property type="match status" value="1"/>
</dbReference>
<dbReference type="EMBL" id="RKQK01000001">
    <property type="protein sequence ID" value="RPE71893.1"/>
    <property type="molecule type" value="Genomic_DNA"/>
</dbReference>
<dbReference type="SUPFAM" id="SSF56281">
    <property type="entry name" value="Metallo-hydrolase/oxidoreductase"/>
    <property type="match status" value="1"/>
</dbReference>
<proteinExistence type="predicted"/>
<dbReference type="AlphaFoldDB" id="A0A3N4UN68"/>
<evidence type="ECO:0000313" key="1">
    <source>
        <dbReference type="EMBL" id="RPE71893.1"/>
    </source>
</evidence>
<dbReference type="PANTHER" id="PTHR33835">
    <property type="entry name" value="YALI0C07656P"/>
    <property type="match status" value="1"/>
</dbReference>
<dbReference type="RefSeq" id="WP_123792064.1">
    <property type="nucleotide sequence ID" value="NZ_RKQK01000001.1"/>
</dbReference>
<dbReference type="Pfam" id="PF14234">
    <property type="entry name" value="DUF4336"/>
    <property type="match status" value="1"/>
</dbReference>